<evidence type="ECO:0000256" key="1">
    <source>
        <dbReference type="ARBA" id="ARBA00013017"/>
    </source>
</evidence>
<keyword evidence="2" id="KW-0575">Peroxidase</keyword>
<sequence length="233" mass="25407">MVKLNDSYDTKFSEMSEGMMTFVKEKLDDEQMGIMGEAAKKLKESMPDPGIKVGMKAPDFTLKDISGSTTIKLSEELKNGPVVLAFYRGAWCPVCNMHLKALQEIAPTLKSDHNASIIAVTPQMPEVTKKQFEDNSVTYKAGFDSDDAVAKAYGLNFELDPKLNVVYKGLGLNVEACNGDGRLDLPVPATFVIRKNGKIAAAQADTDYMNRMKPDEIVAGLISIKNNGSCVIS</sequence>
<dbReference type="Gene3D" id="3.40.30.10">
    <property type="entry name" value="Glutaredoxin"/>
    <property type="match status" value="1"/>
</dbReference>
<dbReference type="GO" id="GO:0008379">
    <property type="term" value="F:thioredoxin peroxidase activity"/>
    <property type="evidence" value="ECO:0007669"/>
    <property type="project" value="TreeGrafter"/>
</dbReference>
<reference evidence="11" key="1">
    <citation type="submission" date="2021-01" db="EMBL/GenBank/DDBJ databases">
        <authorList>
            <person name="Corre E."/>
            <person name="Pelletier E."/>
            <person name="Niang G."/>
            <person name="Scheremetjew M."/>
            <person name="Finn R."/>
            <person name="Kale V."/>
            <person name="Holt S."/>
            <person name="Cochrane G."/>
            <person name="Meng A."/>
            <person name="Brown T."/>
            <person name="Cohen L."/>
        </authorList>
    </citation>
    <scope>NUCLEOTIDE SEQUENCE</scope>
    <source>
        <strain evidence="11">CCAP1064/1</strain>
    </source>
</reference>
<evidence type="ECO:0000256" key="9">
    <source>
        <dbReference type="ARBA" id="ARBA00049091"/>
    </source>
</evidence>
<dbReference type="GO" id="GO:0034599">
    <property type="term" value="P:cellular response to oxidative stress"/>
    <property type="evidence" value="ECO:0007669"/>
    <property type="project" value="TreeGrafter"/>
</dbReference>
<evidence type="ECO:0000256" key="6">
    <source>
        <dbReference type="ARBA" id="ARBA00023284"/>
    </source>
</evidence>
<feature type="domain" description="Thioredoxin" evidence="10">
    <location>
        <begin position="51"/>
        <end position="226"/>
    </location>
</feature>
<dbReference type="InterPro" id="IPR036249">
    <property type="entry name" value="Thioredoxin-like_sf"/>
</dbReference>
<dbReference type="PANTHER" id="PTHR42801:SF7">
    <property type="entry name" value="SLL1159 PROTEIN"/>
    <property type="match status" value="1"/>
</dbReference>
<dbReference type="EC" id="1.11.1.24" evidence="1"/>
<dbReference type="Pfam" id="PF00578">
    <property type="entry name" value="AhpC-TSA"/>
    <property type="match status" value="1"/>
</dbReference>
<evidence type="ECO:0000256" key="3">
    <source>
        <dbReference type="ARBA" id="ARBA00022862"/>
    </source>
</evidence>
<evidence type="ECO:0000313" key="11">
    <source>
        <dbReference type="EMBL" id="CAD8419045.1"/>
    </source>
</evidence>
<evidence type="ECO:0000256" key="4">
    <source>
        <dbReference type="ARBA" id="ARBA00023002"/>
    </source>
</evidence>
<dbReference type="PANTHER" id="PTHR42801">
    <property type="entry name" value="THIOREDOXIN-DEPENDENT PEROXIDE REDUCTASE"/>
    <property type="match status" value="1"/>
</dbReference>
<dbReference type="InterPro" id="IPR000866">
    <property type="entry name" value="AhpC/TSA"/>
</dbReference>
<keyword evidence="6" id="KW-0676">Redox-active center</keyword>
<dbReference type="PROSITE" id="PS51352">
    <property type="entry name" value="THIOREDOXIN_2"/>
    <property type="match status" value="1"/>
</dbReference>
<name>A0A7S0CDI9_9STRA</name>
<protein>
    <recommendedName>
        <fullName evidence="1">thioredoxin-dependent peroxiredoxin</fullName>
        <ecNumber evidence="1">1.11.1.24</ecNumber>
    </recommendedName>
    <alternativeName>
        <fullName evidence="7">Thioredoxin peroxidase</fullName>
    </alternativeName>
</protein>
<dbReference type="AlphaFoldDB" id="A0A7S0CDI9"/>
<comment type="catalytic activity">
    <reaction evidence="9">
        <text>a hydroperoxide + [thioredoxin]-dithiol = an alcohol + [thioredoxin]-disulfide + H2O</text>
        <dbReference type="Rhea" id="RHEA:62620"/>
        <dbReference type="Rhea" id="RHEA-COMP:10698"/>
        <dbReference type="Rhea" id="RHEA-COMP:10700"/>
        <dbReference type="ChEBI" id="CHEBI:15377"/>
        <dbReference type="ChEBI" id="CHEBI:29950"/>
        <dbReference type="ChEBI" id="CHEBI:30879"/>
        <dbReference type="ChEBI" id="CHEBI:35924"/>
        <dbReference type="ChEBI" id="CHEBI:50058"/>
        <dbReference type="EC" id="1.11.1.24"/>
    </reaction>
</comment>
<organism evidence="11">
    <name type="scientific">Proboscia inermis</name>
    <dbReference type="NCBI Taxonomy" id="420281"/>
    <lineage>
        <taxon>Eukaryota</taxon>
        <taxon>Sar</taxon>
        <taxon>Stramenopiles</taxon>
        <taxon>Ochrophyta</taxon>
        <taxon>Bacillariophyta</taxon>
        <taxon>Coscinodiscophyceae</taxon>
        <taxon>Rhizosoleniophycidae</taxon>
        <taxon>Rhizosoleniales</taxon>
        <taxon>Rhizosoleniaceae</taxon>
        <taxon>Proboscia</taxon>
    </lineage>
</organism>
<keyword evidence="4" id="KW-0560">Oxidoreductase</keyword>
<keyword evidence="5" id="KW-1015">Disulfide bond</keyword>
<accession>A0A7S0CDI9</accession>
<dbReference type="SUPFAM" id="SSF52833">
    <property type="entry name" value="Thioredoxin-like"/>
    <property type="match status" value="1"/>
</dbReference>
<gene>
    <name evidence="11" type="ORF">PINE0816_LOCUS15180</name>
</gene>
<evidence type="ECO:0000256" key="8">
    <source>
        <dbReference type="ARBA" id="ARBA00038489"/>
    </source>
</evidence>
<dbReference type="EMBL" id="HBEL01032444">
    <property type="protein sequence ID" value="CAD8419045.1"/>
    <property type="molecule type" value="Transcribed_RNA"/>
</dbReference>
<dbReference type="CDD" id="cd02970">
    <property type="entry name" value="PRX_like2"/>
    <property type="match status" value="1"/>
</dbReference>
<evidence type="ECO:0000256" key="5">
    <source>
        <dbReference type="ARBA" id="ARBA00023157"/>
    </source>
</evidence>
<dbReference type="InterPro" id="IPR050924">
    <property type="entry name" value="Peroxiredoxin_BCP/PrxQ"/>
</dbReference>
<dbReference type="GO" id="GO:0005737">
    <property type="term" value="C:cytoplasm"/>
    <property type="evidence" value="ECO:0007669"/>
    <property type="project" value="TreeGrafter"/>
</dbReference>
<evidence type="ECO:0000259" key="10">
    <source>
        <dbReference type="PROSITE" id="PS51352"/>
    </source>
</evidence>
<evidence type="ECO:0000256" key="7">
    <source>
        <dbReference type="ARBA" id="ARBA00032824"/>
    </source>
</evidence>
<proteinExistence type="inferred from homology"/>
<keyword evidence="3" id="KW-0049">Antioxidant</keyword>
<dbReference type="GO" id="GO:0045454">
    <property type="term" value="P:cell redox homeostasis"/>
    <property type="evidence" value="ECO:0007669"/>
    <property type="project" value="TreeGrafter"/>
</dbReference>
<dbReference type="InterPro" id="IPR013766">
    <property type="entry name" value="Thioredoxin_domain"/>
</dbReference>
<evidence type="ECO:0000256" key="2">
    <source>
        <dbReference type="ARBA" id="ARBA00022559"/>
    </source>
</evidence>
<comment type="similarity">
    <text evidence="8">Belongs to the peroxiredoxin family. BCP/PrxQ subfamily.</text>
</comment>